<dbReference type="FunFam" id="3.90.640.10:FF:000010">
    <property type="entry name" value="heat shock 70 kDa protein 14"/>
    <property type="match status" value="1"/>
</dbReference>
<dbReference type="Gene3D" id="3.30.420.40">
    <property type="match status" value="2"/>
</dbReference>
<proteinExistence type="inferred from homology"/>
<evidence type="ECO:0008006" key="7">
    <source>
        <dbReference type="Google" id="ProtNLM"/>
    </source>
</evidence>
<dbReference type="KEGG" id="asau:88174454"/>
<dbReference type="Gene3D" id="2.60.34.10">
    <property type="entry name" value="Substrate Binding Domain Of DNAk, Chain A, domain 1"/>
    <property type="match status" value="1"/>
</dbReference>
<keyword evidence="2" id="KW-0547">Nucleotide-binding</keyword>
<comment type="similarity">
    <text evidence="1">Belongs to the heat shock protein 70 family.</text>
</comment>
<evidence type="ECO:0000313" key="5">
    <source>
        <dbReference type="EMBL" id="WPK26045.1"/>
    </source>
</evidence>
<dbReference type="Gene3D" id="3.90.640.10">
    <property type="entry name" value="Actin, Chain A, domain 4"/>
    <property type="match status" value="1"/>
</dbReference>
<dbReference type="PANTHER" id="PTHR45639">
    <property type="entry name" value="HSC70CB, ISOFORM G-RELATED"/>
    <property type="match status" value="1"/>
</dbReference>
<dbReference type="GO" id="GO:0005634">
    <property type="term" value="C:nucleus"/>
    <property type="evidence" value="ECO:0007669"/>
    <property type="project" value="TreeGrafter"/>
</dbReference>
<dbReference type="GO" id="GO:0005524">
    <property type="term" value="F:ATP binding"/>
    <property type="evidence" value="ECO:0007669"/>
    <property type="project" value="UniProtKB-KW"/>
</dbReference>
<keyword evidence="6" id="KW-1185">Reference proteome</keyword>
<dbReference type="GeneID" id="88174454"/>
<dbReference type="InterPro" id="IPR043129">
    <property type="entry name" value="ATPase_NBD"/>
</dbReference>
<dbReference type="Pfam" id="PF00012">
    <property type="entry name" value="HSP70"/>
    <property type="match status" value="1"/>
</dbReference>
<evidence type="ECO:0000256" key="1">
    <source>
        <dbReference type="ARBA" id="ARBA00007381"/>
    </source>
</evidence>
<feature type="compositionally biased region" description="Acidic residues" evidence="4">
    <location>
        <begin position="479"/>
        <end position="491"/>
    </location>
</feature>
<dbReference type="PRINTS" id="PR00301">
    <property type="entry name" value="HEATSHOCK70"/>
</dbReference>
<protein>
    <recommendedName>
        <fullName evidence="7">Ribosome-associated complex subunit SSZ1</fullName>
    </recommendedName>
</protein>
<dbReference type="PANTHER" id="PTHR45639:SF32">
    <property type="entry name" value="HEAT SHOCK PROTEIN PDR13"/>
    <property type="match status" value="1"/>
</dbReference>
<sequence length="552" mass="59348">MSSVIGITFGNTSSSIAVATQDGKVDVIANPDGDRAIPSVLSYIGIDEYHGAQAVAQLVRNASNTIINFRDFIGKQYDDVDVSVAARGAAPVKTEDGGIGYNITREDDRVELVTVNEAATRHFKQLKSAAEDYLGQKVESAVLTVPTNFNEHQREVLVQIASAAGFQVLQLINEPSAALLAHLTAASTALGEDELLKDLIYVVADFGGIRSDAAVIAVRGGILTILATAHEFNLGGDDLDDAISEHFAKEFEKKYQANPRKNARSLAKLKAESIVAKKTLSNVQSSSFSIESLAEGFDFLSNINRLRFELAARKPLSDMTAFVEKVLTKAGLDALDIDGVLLAGGCANVVKLAQNVQYLFPESTKIIAPSFDAKASNPEELSTRGAALQAALIESFDEAEVKESLQPIVVNTQHLQAPIGIKDAEGNFQALLVAETAYPIKRSIEVTNGDSSDVVVELYEGKRTIKETVIEPEARNPEDSDYDSDDSDEEPEIKKEVVYVAGDLLAKTVLSDLKPNSKLEVIVNITQNGVLHLTSRELKQGAIAVKGEVQGH</sequence>
<dbReference type="EMBL" id="CP138897">
    <property type="protein sequence ID" value="WPK26045.1"/>
    <property type="molecule type" value="Genomic_DNA"/>
</dbReference>
<dbReference type="InterPro" id="IPR013126">
    <property type="entry name" value="Hsp_70_fam"/>
</dbReference>
<evidence type="ECO:0000256" key="2">
    <source>
        <dbReference type="ARBA" id="ARBA00022741"/>
    </source>
</evidence>
<dbReference type="AlphaFoldDB" id="A0AAX4HC66"/>
<name>A0AAX4HC66_9ASCO</name>
<evidence type="ECO:0000313" key="6">
    <source>
        <dbReference type="Proteomes" id="UP001338582"/>
    </source>
</evidence>
<evidence type="ECO:0000256" key="3">
    <source>
        <dbReference type="ARBA" id="ARBA00022840"/>
    </source>
</evidence>
<reference evidence="5 6" key="1">
    <citation type="submission" date="2023-10" db="EMBL/GenBank/DDBJ databases">
        <title>Draft Genome Sequence of Candida saopaulonensis from a very Premature Infant with Sepsis.</title>
        <authorList>
            <person name="Ning Y."/>
            <person name="Dai R."/>
            <person name="Xiao M."/>
            <person name="Xu Y."/>
            <person name="Yan Q."/>
            <person name="Zhang L."/>
        </authorList>
    </citation>
    <scope>NUCLEOTIDE SEQUENCE [LARGE SCALE GENOMIC DNA]</scope>
    <source>
        <strain evidence="5 6">19XY460</strain>
    </source>
</reference>
<feature type="compositionally biased region" description="Basic and acidic residues" evidence="4">
    <location>
        <begin position="469"/>
        <end position="478"/>
    </location>
</feature>
<accession>A0AAX4HC66</accession>
<dbReference type="SUPFAM" id="SSF53067">
    <property type="entry name" value="Actin-like ATPase domain"/>
    <property type="match status" value="2"/>
</dbReference>
<dbReference type="RefSeq" id="XP_062878427.1">
    <property type="nucleotide sequence ID" value="XM_063022357.1"/>
</dbReference>
<dbReference type="Proteomes" id="UP001338582">
    <property type="component" value="Chromosome 4"/>
</dbReference>
<gene>
    <name evidence="5" type="ORF">PUMCH_003390</name>
</gene>
<dbReference type="SUPFAM" id="SSF100920">
    <property type="entry name" value="Heat shock protein 70kD (HSP70), peptide-binding domain"/>
    <property type="match status" value="1"/>
</dbReference>
<keyword evidence="3" id="KW-0067">ATP-binding</keyword>
<dbReference type="GO" id="GO:0005829">
    <property type="term" value="C:cytosol"/>
    <property type="evidence" value="ECO:0007669"/>
    <property type="project" value="TreeGrafter"/>
</dbReference>
<evidence type="ECO:0000256" key="4">
    <source>
        <dbReference type="SAM" id="MobiDB-lite"/>
    </source>
</evidence>
<feature type="region of interest" description="Disordered" evidence="4">
    <location>
        <begin position="469"/>
        <end position="492"/>
    </location>
</feature>
<dbReference type="InterPro" id="IPR029047">
    <property type="entry name" value="HSP70_peptide-bd_sf"/>
</dbReference>
<organism evidence="5 6">
    <name type="scientific">Australozyma saopauloensis</name>
    <dbReference type="NCBI Taxonomy" id="291208"/>
    <lineage>
        <taxon>Eukaryota</taxon>
        <taxon>Fungi</taxon>
        <taxon>Dikarya</taxon>
        <taxon>Ascomycota</taxon>
        <taxon>Saccharomycotina</taxon>
        <taxon>Pichiomycetes</taxon>
        <taxon>Metschnikowiaceae</taxon>
        <taxon>Australozyma</taxon>
    </lineage>
</organism>
<dbReference type="GO" id="GO:0140662">
    <property type="term" value="F:ATP-dependent protein folding chaperone"/>
    <property type="evidence" value="ECO:0007669"/>
    <property type="project" value="InterPro"/>
</dbReference>
<dbReference type="Gene3D" id="3.30.30.30">
    <property type="match status" value="1"/>
</dbReference>